<sequence>MPDLVFHLTRLTGSMMIWVGTVSTEENQSSTSVCLTKDWSCAVPPFSSFSAISTQLSSNSPANTFSHSLSQKLAQRFKIQIFLSIDISPELLELEHSMRIQLEKELFIIVKSLESK</sequence>
<proteinExistence type="predicted"/>
<keyword evidence="2" id="KW-1185">Reference proteome</keyword>
<comment type="caution">
    <text evidence="1">The sequence shown here is derived from an EMBL/GenBank/DDBJ whole genome shotgun (WGS) entry which is preliminary data.</text>
</comment>
<dbReference type="EMBL" id="CALTRL010000967">
    <property type="protein sequence ID" value="CAH7670280.1"/>
    <property type="molecule type" value="Genomic_DNA"/>
</dbReference>
<reference evidence="1" key="1">
    <citation type="submission" date="2022-06" db="EMBL/GenBank/DDBJ databases">
        <authorList>
            <consortium name="SYNGENTA / RWTH Aachen University"/>
        </authorList>
    </citation>
    <scope>NUCLEOTIDE SEQUENCE</scope>
</reference>
<protein>
    <submittedName>
        <fullName evidence="1">Expressed protein</fullName>
    </submittedName>
</protein>
<gene>
    <name evidence="1" type="ORF">PPACK8108_LOCUS4996</name>
</gene>
<dbReference type="AlphaFoldDB" id="A0AAV0ARM7"/>
<dbReference type="GO" id="GO:0043248">
    <property type="term" value="P:proteasome assembly"/>
    <property type="evidence" value="ECO:0007669"/>
    <property type="project" value="InterPro"/>
</dbReference>
<dbReference type="Proteomes" id="UP001153365">
    <property type="component" value="Unassembled WGS sequence"/>
</dbReference>
<accession>A0AAV0ARM7</accession>
<evidence type="ECO:0000313" key="1">
    <source>
        <dbReference type="EMBL" id="CAH7670280.1"/>
    </source>
</evidence>
<dbReference type="PANTHER" id="PTHR33559">
    <property type="entry name" value="PROTEASOME ASSEMBLY CHAPERONE 4"/>
    <property type="match status" value="1"/>
</dbReference>
<dbReference type="Pfam" id="PF16093">
    <property type="entry name" value="PAC4"/>
    <property type="match status" value="1"/>
</dbReference>
<name>A0AAV0ARM7_PHAPC</name>
<organism evidence="1 2">
    <name type="scientific">Phakopsora pachyrhizi</name>
    <name type="common">Asian soybean rust disease fungus</name>
    <dbReference type="NCBI Taxonomy" id="170000"/>
    <lineage>
        <taxon>Eukaryota</taxon>
        <taxon>Fungi</taxon>
        <taxon>Dikarya</taxon>
        <taxon>Basidiomycota</taxon>
        <taxon>Pucciniomycotina</taxon>
        <taxon>Pucciniomycetes</taxon>
        <taxon>Pucciniales</taxon>
        <taxon>Phakopsoraceae</taxon>
        <taxon>Phakopsora</taxon>
    </lineage>
</organism>
<evidence type="ECO:0000313" key="2">
    <source>
        <dbReference type="Proteomes" id="UP001153365"/>
    </source>
</evidence>
<dbReference type="InterPro" id="IPR032157">
    <property type="entry name" value="PAC4"/>
</dbReference>
<dbReference type="PANTHER" id="PTHR33559:SF1">
    <property type="entry name" value="PROTEASOME ASSEMBLY CHAPERONE 4"/>
    <property type="match status" value="1"/>
</dbReference>